<dbReference type="Proteomes" id="UP000509460">
    <property type="component" value="Chromosome"/>
</dbReference>
<dbReference type="AlphaFoldDB" id="A0AAI8R756"/>
<proteinExistence type="predicted"/>
<dbReference type="EMBL" id="AP019810">
    <property type="protein sequence ID" value="BBM13542.1"/>
    <property type="molecule type" value="Genomic_DNA"/>
</dbReference>
<dbReference type="RefSeq" id="WP_178946433.1">
    <property type="nucleotide sequence ID" value="NZ_AP019810.1"/>
</dbReference>
<organism evidence="1 2">
    <name type="scientific">Enterococcus mundtii</name>
    <dbReference type="NCBI Taxonomy" id="53346"/>
    <lineage>
        <taxon>Bacteria</taxon>
        <taxon>Bacillati</taxon>
        <taxon>Bacillota</taxon>
        <taxon>Bacilli</taxon>
        <taxon>Lactobacillales</taxon>
        <taxon>Enterococcaceae</taxon>
        <taxon>Enterococcus</taxon>
    </lineage>
</organism>
<reference evidence="1 2" key="1">
    <citation type="submission" date="2019-07" db="EMBL/GenBank/DDBJ databases">
        <title>antibiotic susceptibility of plant-derived lactic acid bacteria.</title>
        <authorList>
            <person name="Sugiyama M."/>
            <person name="Noda M."/>
        </authorList>
    </citation>
    <scope>NUCLEOTIDE SEQUENCE [LARGE SCALE GENOMIC DNA]</scope>
    <source>
        <strain evidence="1 2">15-1A</strain>
    </source>
</reference>
<gene>
    <name evidence="1" type="ORF">EM151A_0300</name>
</gene>
<accession>A0AAI8R756</accession>
<name>A0AAI8R756_ENTMU</name>
<sequence>MSIVLSKPRTYATLHSVVTKNVLQGVIAQMEEEKIEIEGWILDERPLVTIFCFYQPETNQAFDIVINEAGNLVPYYSGEDDENGINSFPANTIKEAIEKYMIE</sequence>
<evidence type="ECO:0000313" key="1">
    <source>
        <dbReference type="EMBL" id="BBM13542.1"/>
    </source>
</evidence>
<protein>
    <submittedName>
        <fullName evidence="1">Uncharacterized protein</fullName>
    </submittedName>
</protein>
<evidence type="ECO:0000313" key="2">
    <source>
        <dbReference type="Proteomes" id="UP000509460"/>
    </source>
</evidence>